<accession>A0ABP7FDB8</accession>
<dbReference type="EMBL" id="BAABDD010000005">
    <property type="protein sequence ID" value="GAA3736856.1"/>
    <property type="molecule type" value="Genomic_DNA"/>
</dbReference>
<dbReference type="InterPro" id="IPR007278">
    <property type="entry name" value="DUF397"/>
</dbReference>
<sequence length="59" mass="6686">MEMWVKSSYSQGNGGNCVEIYKTPEAVKIRDTQTRHLGHLTMSAAEWAAFLAEVRTDRL</sequence>
<proteinExistence type="predicted"/>
<dbReference type="Proteomes" id="UP001500908">
    <property type="component" value="Unassembled WGS sequence"/>
</dbReference>
<keyword evidence="3" id="KW-1185">Reference proteome</keyword>
<evidence type="ECO:0000259" key="1">
    <source>
        <dbReference type="Pfam" id="PF04149"/>
    </source>
</evidence>
<dbReference type="RefSeq" id="WP_344969045.1">
    <property type="nucleotide sequence ID" value="NZ_BAABDD010000005.1"/>
</dbReference>
<gene>
    <name evidence="2" type="ORF">GCM10022402_16210</name>
</gene>
<dbReference type="Pfam" id="PF04149">
    <property type="entry name" value="DUF397"/>
    <property type="match status" value="1"/>
</dbReference>
<protein>
    <recommendedName>
        <fullName evidence="1">DUF397 domain-containing protein</fullName>
    </recommendedName>
</protein>
<name>A0ABP7FDB8_9ACTN</name>
<organism evidence="2 3">
    <name type="scientific">Salinactinospora qingdaonensis</name>
    <dbReference type="NCBI Taxonomy" id="702744"/>
    <lineage>
        <taxon>Bacteria</taxon>
        <taxon>Bacillati</taxon>
        <taxon>Actinomycetota</taxon>
        <taxon>Actinomycetes</taxon>
        <taxon>Streptosporangiales</taxon>
        <taxon>Nocardiopsidaceae</taxon>
        <taxon>Salinactinospora</taxon>
    </lineage>
</organism>
<reference evidence="3" key="1">
    <citation type="journal article" date="2019" name="Int. J. Syst. Evol. Microbiol.">
        <title>The Global Catalogue of Microorganisms (GCM) 10K type strain sequencing project: providing services to taxonomists for standard genome sequencing and annotation.</title>
        <authorList>
            <consortium name="The Broad Institute Genomics Platform"/>
            <consortium name="The Broad Institute Genome Sequencing Center for Infectious Disease"/>
            <person name="Wu L."/>
            <person name="Ma J."/>
        </authorList>
    </citation>
    <scope>NUCLEOTIDE SEQUENCE [LARGE SCALE GENOMIC DNA]</scope>
    <source>
        <strain evidence="3">JCM 17137</strain>
    </source>
</reference>
<comment type="caution">
    <text evidence="2">The sequence shown here is derived from an EMBL/GenBank/DDBJ whole genome shotgun (WGS) entry which is preliminary data.</text>
</comment>
<feature type="domain" description="DUF397" evidence="1">
    <location>
        <begin position="4"/>
        <end position="55"/>
    </location>
</feature>
<evidence type="ECO:0000313" key="3">
    <source>
        <dbReference type="Proteomes" id="UP001500908"/>
    </source>
</evidence>
<evidence type="ECO:0000313" key="2">
    <source>
        <dbReference type="EMBL" id="GAA3736856.1"/>
    </source>
</evidence>